<proteinExistence type="predicted"/>
<evidence type="ECO:0000313" key="1">
    <source>
        <dbReference type="EMBL" id="MBM7561023.1"/>
    </source>
</evidence>
<gene>
    <name evidence="1" type="ORF">JOC49_000540</name>
</gene>
<organism evidence="1 2">
    <name type="scientific">Fusibacter tunisiensis</name>
    <dbReference type="NCBI Taxonomy" id="1008308"/>
    <lineage>
        <taxon>Bacteria</taxon>
        <taxon>Bacillati</taxon>
        <taxon>Bacillota</taxon>
        <taxon>Clostridia</taxon>
        <taxon>Eubacteriales</taxon>
        <taxon>Eubacteriales Family XII. Incertae Sedis</taxon>
        <taxon>Fusibacter</taxon>
    </lineage>
</organism>
<evidence type="ECO:0000313" key="2">
    <source>
        <dbReference type="Proteomes" id="UP000767854"/>
    </source>
</evidence>
<dbReference type="RefSeq" id="WP_204661975.1">
    <property type="nucleotide sequence ID" value="NZ_JAFBDT010000003.1"/>
</dbReference>
<name>A0ABS2MNN8_9FIRM</name>
<reference evidence="1 2" key="1">
    <citation type="submission" date="2021-01" db="EMBL/GenBank/DDBJ databases">
        <title>Genomic Encyclopedia of Type Strains, Phase IV (KMG-IV): sequencing the most valuable type-strain genomes for metagenomic binning, comparative biology and taxonomic classification.</title>
        <authorList>
            <person name="Goeker M."/>
        </authorList>
    </citation>
    <scope>NUCLEOTIDE SEQUENCE [LARGE SCALE GENOMIC DNA]</scope>
    <source>
        <strain evidence="1 2">DSM 24436</strain>
    </source>
</reference>
<dbReference type="Pfam" id="PF12669">
    <property type="entry name" value="FeoB_associated"/>
    <property type="match status" value="1"/>
</dbReference>
<keyword evidence="2" id="KW-1185">Reference proteome</keyword>
<comment type="caution">
    <text evidence="1">The sequence shown here is derived from an EMBL/GenBank/DDBJ whole genome shotgun (WGS) entry which is preliminary data.</text>
</comment>
<protein>
    <recommendedName>
        <fullName evidence="3">FeoB-associated Cys-rich membrane protein</fullName>
    </recommendedName>
</protein>
<evidence type="ECO:0008006" key="3">
    <source>
        <dbReference type="Google" id="ProtNLM"/>
    </source>
</evidence>
<dbReference type="EMBL" id="JAFBDT010000003">
    <property type="protein sequence ID" value="MBM7561023.1"/>
    <property type="molecule type" value="Genomic_DNA"/>
</dbReference>
<dbReference type="Proteomes" id="UP000767854">
    <property type="component" value="Unassembled WGS sequence"/>
</dbReference>
<accession>A0ABS2MNN8</accession>
<sequence>MGTLVIGLIFAGIILLAGKRAFSDLKKGKCAGCSGCSDKKSTCQIKF</sequence>